<keyword evidence="3" id="KW-1185">Reference proteome</keyword>
<dbReference type="EMBL" id="JBIAZU010000006">
    <property type="protein sequence ID" value="MFF5294662.1"/>
    <property type="molecule type" value="Genomic_DNA"/>
</dbReference>
<evidence type="ECO:0000259" key="1">
    <source>
        <dbReference type="PROSITE" id="PS50995"/>
    </source>
</evidence>
<gene>
    <name evidence="2" type="ORF">ACFY35_34920</name>
</gene>
<evidence type="ECO:0000313" key="2">
    <source>
        <dbReference type="EMBL" id="MFF5294662.1"/>
    </source>
</evidence>
<accession>A0ABW6WR62</accession>
<dbReference type="PRINTS" id="PR00598">
    <property type="entry name" value="HTHMARR"/>
</dbReference>
<dbReference type="RefSeq" id="WP_020517680.1">
    <property type="nucleotide sequence ID" value="NZ_JBIAZU010000006.1"/>
</dbReference>
<sequence length="162" mass="17947">MEADPEPRWLEPDERETWMSLAALLMRLPGALDAQLQRDAALTHFEYLVLSGLSMAPERTMRMSDLAVAAEGSLPRLSQVVSRLEKRGWVRRFPDPADGRVTLAVLTDEGYAKVVAAAPGHVEAVRQLVFDPLTKPQRRQLREIARRIMGAVDPGGHCPPSA</sequence>
<dbReference type="InterPro" id="IPR036390">
    <property type="entry name" value="WH_DNA-bd_sf"/>
</dbReference>
<dbReference type="SUPFAM" id="SSF46785">
    <property type="entry name" value="Winged helix' DNA-binding domain"/>
    <property type="match status" value="1"/>
</dbReference>
<dbReference type="InterPro" id="IPR036388">
    <property type="entry name" value="WH-like_DNA-bd_sf"/>
</dbReference>
<feature type="domain" description="HTH marR-type" evidence="1">
    <location>
        <begin position="18"/>
        <end position="150"/>
    </location>
</feature>
<dbReference type="Proteomes" id="UP001602245">
    <property type="component" value="Unassembled WGS sequence"/>
</dbReference>
<protein>
    <submittedName>
        <fullName evidence="2">MarR family winged helix-turn-helix transcriptional regulator</fullName>
    </submittedName>
</protein>
<name>A0ABW6WR62_9ACTN</name>
<organism evidence="2 3">
    <name type="scientific">Paractinoplanes globisporus</name>
    <dbReference type="NCBI Taxonomy" id="113565"/>
    <lineage>
        <taxon>Bacteria</taxon>
        <taxon>Bacillati</taxon>
        <taxon>Actinomycetota</taxon>
        <taxon>Actinomycetes</taxon>
        <taxon>Micromonosporales</taxon>
        <taxon>Micromonosporaceae</taxon>
        <taxon>Paractinoplanes</taxon>
    </lineage>
</organism>
<dbReference type="SMART" id="SM00347">
    <property type="entry name" value="HTH_MARR"/>
    <property type="match status" value="1"/>
</dbReference>
<evidence type="ECO:0000313" key="3">
    <source>
        <dbReference type="Proteomes" id="UP001602245"/>
    </source>
</evidence>
<dbReference type="PANTHER" id="PTHR33164:SF99">
    <property type="entry name" value="MARR FAMILY REGULATORY PROTEIN"/>
    <property type="match status" value="1"/>
</dbReference>
<proteinExistence type="predicted"/>
<comment type="caution">
    <text evidence="2">The sequence shown here is derived from an EMBL/GenBank/DDBJ whole genome shotgun (WGS) entry which is preliminary data.</text>
</comment>
<dbReference type="InterPro" id="IPR000835">
    <property type="entry name" value="HTH_MarR-typ"/>
</dbReference>
<reference evidence="2 3" key="1">
    <citation type="submission" date="2024-10" db="EMBL/GenBank/DDBJ databases">
        <title>The Natural Products Discovery Center: Release of the First 8490 Sequenced Strains for Exploring Actinobacteria Biosynthetic Diversity.</title>
        <authorList>
            <person name="Kalkreuter E."/>
            <person name="Kautsar S.A."/>
            <person name="Yang D."/>
            <person name="Bader C.D."/>
            <person name="Teijaro C.N."/>
            <person name="Fluegel L."/>
            <person name="Davis C.M."/>
            <person name="Simpson J.R."/>
            <person name="Lauterbach L."/>
            <person name="Steele A.D."/>
            <person name="Gui C."/>
            <person name="Meng S."/>
            <person name="Li G."/>
            <person name="Viehrig K."/>
            <person name="Ye F."/>
            <person name="Su P."/>
            <person name="Kiefer A.F."/>
            <person name="Nichols A."/>
            <person name="Cepeda A.J."/>
            <person name="Yan W."/>
            <person name="Fan B."/>
            <person name="Jiang Y."/>
            <person name="Adhikari A."/>
            <person name="Zheng C.-J."/>
            <person name="Schuster L."/>
            <person name="Cowan T.M."/>
            <person name="Smanski M.J."/>
            <person name="Chevrette M.G."/>
            <person name="De Carvalho L.P.S."/>
            <person name="Shen B."/>
        </authorList>
    </citation>
    <scope>NUCLEOTIDE SEQUENCE [LARGE SCALE GENOMIC DNA]</scope>
    <source>
        <strain evidence="2 3">NPDC000087</strain>
    </source>
</reference>
<dbReference type="InterPro" id="IPR039422">
    <property type="entry name" value="MarR/SlyA-like"/>
</dbReference>
<dbReference type="Pfam" id="PF01047">
    <property type="entry name" value="MarR"/>
    <property type="match status" value="1"/>
</dbReference>
<dbReference type="PANTHER" id="PTHR33164">
    <property type="entry name" value="TRANSCRIPTIONAL REGULATOR, MARR FAMILY"/>
    <property type="match status" value="1"/>
</dbReference>
<dbReference type="Gene3D" id="1.10.10.10">
    <property type="entry name" value="Winged helix-like DNA-binding domain superfamily/Winged helix DNA-binding domain"/>
    <property type="match status" value="1"/>
</dbReference>
<dbReference type="PROSITE" id="PS50995">
    <property type="entry name" value="HTH_MARR_2"/>
    <property type="match status" value="1"/>
</dbReference>